<dbReference type="Proteomes" id="UP000310158">
    <property type="component" value="Unassembled WGS sequence"/>
</dbReference>
<dbReference type="OrthoDB" id="5598852at2759"/>
<protein>
    <recommendedName>
        <fullName evidence="3">Aminoglycoside phosphotransferase domain-containing protein</fullName>
    </recommendedName>
</protein>
<proteinExistence type="predicted"/>
<reference evidence="1 2" key="1">
    <citation type="submission" date="2019-02" db="EMBL/GenBank/DDBJ databases">
        <title>Genome sequencing of the rare red list fungi Bondarzewia mesenterica.</title>
        <authorList>
            <person name="Buettner E."/>
            <person name="Kellner H."/>
        </authorList>
    </citation>
    <scope>NUCLEOTIDE SEQUENCE [LARGE SCALE GENOMIC DNA]</scope>
    <source>
        <strain evidence="1 2">DSM 108281</strain>
    </source>
</reference>
<accession>A0A4S4LM76</accession>
<evidence type="ECO:0000313" key="1">
    <source>
        <dbReference type="EMBL" id="THH12568.1"/>
    </source>
</evidence>
<dbReference type="AlphaFoldDB" id="A0A4S4LM76"/>
<dbReference type="EMBL" id="SGPL01000447">
    <property type="protein sequence ID" value="THH12568.1"/>
    <property type="molecule type" value="Genomic_DNA"/>
</dbReference>
<comment type="caution">
    <text evidence="1">The sequence shown here is derived from an EMBL/GenBank/DDBJ whole genome shotgun (WGS) entry which is preliminary data.</text>
</comment>
<keyword evidence="2" id="KW-1185">Reference proteome</keyword>
<evidence type="ECO:0008006" key="3">
    <source>
        <dbReference type="Google" id="ProtNLM"/>
    </source>
</evidence>
<gene>
    <name evidence="1" type="ORF">EW146_g7574</name>
</gene>
<sequence length="93" mass="10671">MIQSKDEPQQSVLSRRNLSCLNVLMNGEGIVAVIDWESSGSYPDFWDHMFLRRTAVINAMSETFEKVFGRWPNVAAANSYVLSELINPSYRRE</sequence>
<organism evidence="1 2">
    <name type="scientific">Bondarzewia mesenterica</name>
    <dbReference type="NCBI Taxonomy" id="1095465"/>
    <lineage>
        <taxon>Eukaryota</taxon>
        <taxon>Fungi</taxon>
        <taxon>Dikarya</taxon>
        <taxon>Basidiomycota</taxon>
        <taxon>Agaricomycotina</taxon>
        <taxon>Agaricomycetes</taxon>
        <taxon>Russulales</taxon>
        <taxon>Bondarzewiaceae</taxon>
        <taxon>Bondarzewia</taxon>
    </lineage>
</organism>
<name>A0A4S4LM76_9AGAM</name>
<evidence type="ECO:0000313" key="2">
    <source>
        <dbReference type="Proteomes" id="UP000310158"/>
    </source>
</evidence>